<dbReference type="InterPro" id="IPR012677">
    <property type="entry name" value="Nucleotide-bd_a/b_plait_sf"/>
</dbReference>
<dbReference type="InterPro" id="IPR035979">
    <property type="entry name" value="RBD_domain_sf"/>
</dbReference>
<dbReference type="Gene3D" id="3.30.70.330">
    <property type="match status" value="1"/>
</dbReference>
<gene>
    <name evidence="4" type="primary">NAB3</name>
    <name evidence="4" type="ORF">SEPCBS119000_001915</name>
</gene>
<feature type="region of interest" description="Disordered" evidence="2">
    <location>
        <begin position="81"/>
        <end position="199"/>
    </location>
</feature>
<sequence length="860" mass="90393">MSEAADAPHEVLSFEHISSPDVVLEDNTAEDAGQLISSDRDDALGDDDADGETDADEAGIAELAAEGAIYNGAPLAPLEDEAALNSASPMPPIENTTDVVLPAKNRDTAFTAVGDQPSLDTLDDASVGSLSSPAATSADWLPDSPEADGQDLNLTDQGHDEVSSKVGTQNVDEEINADVVDADPEKSDTTDLSDVESSEDLPYIADIAMLDTGELDGLQEEEETSGEGPNIDLGKVIGAIQGDSTKLPASDDAANVPPIGAPKGPSNSFPRPPTGPAQGTAKHANQSLTSEMTAAATPGGTGGKGSTKSQSALPAAGGRRGRGNRGQSPAASRQTNAAREKAAVDRAYQAFLNEEKIHVAENKWDAFPEGSRMFVGNLSQERVSKRDVFEQFHRYGRLAQISIKSAYGFVQYHSAEEATAALANLEGAEIRGRKIHLEVSRPPKKEKDNGRDGERGSDRARGRGGRNRSPEPTKSRGGRGGDRYDGRAEGNQRHQRDGQVSDSRGGHEPASHRGNSGFDSSARDRDRHGKLSRRSRERSRSPHRYDSHGDDGRGYRSRRSPSPYGRSRNDAGRGGHDGTRSHHNGDILDVQFLAAQGLEWEFIKWVQSPFSERGLKTDILYLTSNTPSRDSIIQMHVLGGITAVVDLDSRAQATGLIPVQVFNRSAGEKKVLFDGYRDLTPPVAADVVVRAKAAAVVQQHQPAYAQGYPSTSSSSKPYVPPYQLAAPASAAVHNSTPDLAGILGQLDNATLAQVLGALQPQQAPAAATAPPTSYAQVPPTPSYAAPGGTTQQAQLAALLSTLGATASAPAAPYGIGAPAAPYAAGVPTSGHATAQFSSLAPGTEDQTVQAILAQFAQSRQ</sequence>
<feature type="compositionally biased region" description="Basic and acidic residues" evidence="2">
    <location>
        <begin position="468"/>
        <end position="511"/>
    </location>
</feature>
<feature type="compositionally biased region" description="Basic and acidic residues" evidence="2">
    <location>
        <begin position="434"/>
        <end position="461"/>
    </location>
</feature>
<feature type="region of interest" description="Disordered" evidence="2">
    <location>
        <begin position="242"/>
        <end position="341"/>
    </location>
</feature>
<feature type="region of interest" description="Disordered" evidence="2">
    <location>
        <begin position="434"/>
        <end position="583"/>
    </location>
</feature>
<dbReference type="PROSITE" id="PS50102">
    <property type="entry name" value="RRM"/>
    <property type="match status" value="1"/>
</dbReference>
<dbReference type="InterPro" id="IPR052600">
    <property type="entry name" value="Nuc_rcpt_coact/corep"/>
</dbReference>
<feature type="compositionally biased region" description="Basic and acidic residues" evidence="2">
    <location>
        <begin position="567"/>
        <end position="583"/>
    </location>
</feature>
<accession>A0ABP0DF11</accession>
<name>A0ABP0DF11_9PEZI</name>
<dbReference type="EMBL" id="CAWUON010000017">
    <property type="protein sequence ID" value="CAK7266231.1"/>
    <property type="molecule type" value="Genomic_DNA"/>
</dbReference>
<evidence type="ECO:0000256" key="1">
    <source>
        <dbReference type="PROSITE-ProRule" id="PRU00176"/>
    </source>
</evidence>
<dbReference type="InterPro" id="IPR000504">
    <property type="entry name" value="RRM_dom"/>
</dbReference>
<keyword evidence="1" id="KW-0694">RNA-binding</keyword>
<dbReference type="Proteomes" id="UP001642502">
    <property type="component" value="Unassembled WGS sequence"/>
</dbReference>
<organism evidence="4 5">
    <name type="scientific">Sporothrix epigloea</name>
    <dbReference type="NCBI Taxonomy" id="1892477"/>
    <lineage>
        <taxon>Eukaryota</taxon>
        <taxon>Fungi</taxon>
        <taxon>Dikarya</taxon>
        <taxon>Ascomycota</taxon>
        <taxon>Pezizomycotina</taxon>
        <taxon>Sordariomycetes</taxon>
        <taxon>Sordariomycetidae</taxon>
        <taxon>Ophiostomatales</taxon>
        <taxon>Ophiostomataceae</taxon>
        <taxon>Sporothrix</taxon>
    </lineage>
</organism>
<dbReference type="PANTHER" id="PTHR23295">
    <property type="entry name" value="NUCLEAR RECEPTOR COACTIVATOR 5-RELATED"/>
    <property type="match status" value="1"/>
</dbReference>
<dbReference type="PANTHER" id="PTHR23295:SF6">
    <property type="entry name" value="NEOSIN, ISOFORM A"/>
    <property type="match status" value="1"/>
</dbReference>
<feature type="domain" description="RRM" evidence="3">
    <location>
        <begin position="371"/>
        <end position="442"/>
    </location>
</feature>
<reference evidence="4 5" key="1">
    <citation type="submission" date="2024-01" db="EMBL/GenBank/DDBJ databases">
        <authorList>
            <person name="Allen C."/>
            <person name="Tagirdzhanova G."/>
        </authorList>
    </citation>
    <scope>NUCLEOTIDE SEQUENCE [LARGE SCALE GENOMIC DNA]</scope>
    <source>
        <strain evidence="4 5">CBS 119000</strain>
    </source>
</reference>
<keyword evidence="5" id="KW-1185">Reference proteome</keyword>
<dbReference type="Pfam" id="PF00076">
    <property type="entry name" value="RRM_1"/>
    <property type="match status" value="1"/>
</dbReference>
<protein>
    <submittedName>
        <fullName evidence="4">Nuclear polyadenylated RNA-binding protein 3</fullName>
    </submittedName>
</protein>
<evidence type="ECO:0000256" key="2">
    <source>
        <dbReference type="SAM" id="MobiDB-lite"/>
    </source>
</evidence>
<evidence type="ECO:0000313" key="5">
    <source>
        <dbReference type="Proteomes" id="UP001642502"/>
    </source>
</evidence>
<feature type="compositionally biased region" description="Acidic residues" evidence="2">
    <location>
        <begin position="171"/>
        <end position="182"/>
    </location>
</feature>
<dbReference type="SMART" id="SM00360">
    <property type="entry name" value="RRM"/>
    <property type="match status" value="1"/>
</dbReference>
<proteinExistence type="predicted"/>
<feature type="region of interest" description="Disordered" evidence="2">
    <location>
        <begin position="1"/>
        <end position="57"/>
    </location>
</feature>
<feature type="compositionally biased region" description="Basic and acidic residues" evidence="2">
    <location>
        <begin position="1"/>
        <end position="13"/>
    </location>
</feature>
<evidence type="ECO:0000259" key="3">
    <source>
        <dbReference type="PROSITE" id="PS50102"/>
    </source>
</evidence>
<evidence type="ECO:0000313" key="4">
    <source>
        <dbReference type="EMBL" id="CAK7266231.1"/>
    </source>
</evidence>
<feature type="compositionally biased region" description="Polar residues" evidence="2">
    <location>
        <begin position="327"/>
        <end position="337"/>
    </location>
</feature>
<feature type="compositionally biased region" description="Basic and acidic residues" evidence="2">
    <location>
        <begin position="538"/>
        <end position="554"/>
    </location>
</feature>
<feature type="compositionally biased region" description="Acidic residues" evidence="2">
    <location>
        <begin position="44"/>
        <end position="57"/>
    </location>
</feature>
<feature type="region of interest" description="Disordered" evidence="2">
    <location>
        <begin position="766"/>
        <end position="788"/>
    </location>
</feature>
<comment type="caution">
    <text evidence="4">The sequence shown here is derived from an EMBL/GenBank/DDBJ whole genome shotgun (WGS) entry which is preliminary data.</text>
</comment>
<dbReference type="SUPFAM" id="SSF54928">
    <property type="entry name" value="RNA-binding domain, RBD"/>
    <property type="match status" value="1"/>
</dbReference>
<feature type="compositionally biased region" description="Polar residues" evidence="2">
    <location>
        <begin position="283"/>
        <end position="292"/>
    </location>
</feature>